<sequence length="501" mass="55034">MSSLADSFLEDLDELGSGSSGDEEETNQTVENISTPPLESSARPQNSSSHKPTNNEIETSKTGGKPQLHKIATLKRSKTYLNHIQTIEKHFTDGKEQLQSLSMQKDSEEYDLVVTSNDLMVQIDDEIAAIHRFLIEMYAPKFPELESLVPNALDYARVVERIGNETDMTLVDLASLLPSATVMSVSVTGSTTSGKPLPPDALEICMEACKELFDLEKDKIMILEFVESRMRFLAPNVAQLVGTRIAAQLIGLAGGVLELARIPSCNLQVLGQQKKVLSGFSSAAALKHTGIIFHCDLIQNVPPYLRIKACRALAGKTALCARVDSDQNASDPDGQVGAQLRQDLIIKMEKWQEPHKAKSKKALPVPDEKPRRKRGGKRYRKLKERLQMTDVRKELNRRSFATADEEYGDNAMGLTAGRLGQEGSGNLRILRKEQKQTAKKLKAASFAAAKQPLSGLSSSLAFTPVQGIELMNPEAATARVREANKKYFSADSGFVSIVKQP</sequence>
<dbReference type="Proteomes" id="UP000053237">
    <property type="component" value="Unassembled WGS sequence"/>
</dbReference>
<keyword evidence="6" id="KW-0508">mRNA splicing</keyword>
<dbReference type="PANTHER" id="PTHR13904:SF0">
    <property type="entry name" value="U4_U6 SMALL NUCLEAR RIBONUCLEOPROTEIN PRP31"/>
    <property type="match status" value="1"/>
</dbReference>
<dbReference type="InterPro" id="IPR012976">
    <property type="entry name" value="NOSIC"/>
</dbReference>
<evidence type="ECO:0000256" key="1">
    <source>
        <dbReference type="ARBA" id="ARBA00004123"/>
    </source>
</evidence>
<dbReference type="Pfam" id="PF09785">
    <property type="entry name" value="Prp31_C"/>
    <property type="match status" value="1"/>
</dbReference>
<name>A0A024GER9_9STRA</name>
<dbReference type="OrthoDB" id="4771285at2759"/>
<keyword evidence="7" id="KW-0539">Nucleus</keyword>
<protein>
    <recommendedName>
        <fullName evidence="10">Nop domain-containing protein</fullName>
    </recommendedName>
</protein>
<dbReference type="Gene3D" id="1.10.246.90">
    <property type="entry name" value="Nop domain"/>
    <property type="match status" value="1"/>
</dbReference>
<feature type="compositionally biased region" description="Polar residues" evidence="9">
    <location>
        <begin position="27"/>
        <end position="62"/>
    </location>
</feature>
<feature type="region of interest" description="Disordered" evidence="9">
    <location>
        <begin position="351"/>
        <end position="381"/>
    </location>
</feature>
<evidence type="ECO:0000256" key="4">
    <source>
        <dbReference type="ARBA" id="ARBA00022728"/>
    </source>
</evidence>
<evidence type="ECO:0000259" key="10">
    <source>
        <dbReference type="PROSITE" id="PS51358"/>
    </source>
</evidence>
<dbReference type="InterPro" id="IPR019175">
    <property type="entry name" value="Prp31_C"/>
</dbReference>
<keyword evidence="12" id="KW-1185">Reference proteome</keyword>
<dbReference type="InterPro" id="IPR036070">
    <property type="entry name" value="Nop_dom_sf"/>
</dbReference>
<dbReference type="AlphaFoldDB" id="A0A024GER9"/>
<comment type="similarity">
    <text evidence="2">Belongs to the PRP31 family.</text>
</comment>
<reference evidence="11 12" key="1">
    <citation type="submission" date="2012-05" db="EMBL/GenBank/DDBJ databases">
        <title>Recombination and specialization in a pathogen metapopulation.</title>
        <authorList>
            <person name="Gardiner A."/>
            <person name="Kemen E."/>
            <person name="Schultz-Larsen T."/>
            <person name="MacLean D."/>
            <person name="Van Oosterhout C."/>
            <person name="Jones J.D.G."/>
        </authorList>
    </citation>
    <scope>NUCLEOTIDE SEQUENCE [LARGE SCALE GENOMIC DNA]</scope>
    <source>
        <strain evidence="11 12">Ac Nc2</strain>
    </source>
</reference>
<evidence type="ECO:0000313" key="11">
    <source>
        <dbReference type="EMBL" id="CCI45005.1"/>
    </source>
</evidence>
<evidence type="ECO:0000256" key="2">
    <source>
        <dbReference type="ARBA" id="ARBA00005572"/>
    </source>
</evidence>
<dbReference type="InterPro" id="IPR002687">
    <property type="entry name" value="Nop_dom"/>
</dbReference>
<keyword evidence="5" id="KW-0694">RNA-binding</keyword>
<dbReference type="EMBL" id="CAIX01000086">
    <property type="protein sequence ID" value="CCI45005.1"/>
    <property type="molecule type" value="Genomic_DNA"/>
</dbReference>
<accession>A0A024GER9</accession>
<dbReference type="PROSITE" id="PS51358">
    <property type="entry name" value="NOP"/>
    <property type="match status" value="1"/>
</dbReference>
<dbReference type="STRING" id="65357.A0A024GER9"/>
<dbReference type="SMART" id="SM00931">
    <property type="entry name" value="NOSIC"/>
    <property type="match status" value="1"/>
</dbReference>
<dbReference type="GO" id="GO:0000244">
    <property type="term" value="P:spliceosomal tri-snRNP complex assembly"/>
    <property type="evidence" value="ECO:0007669"/>
    <property type="project" value="InterPro"/>
</dbReference>
<evidence type="ECO:0000256" key="5">
    <source>
        <dbReference type="ARBA" id="ARBA00022884"/>
    </source>
</evidence>
<evidence type="ECO:0000256" key="3">
    <source>
        <dbReference type="ARBA" id="ARBA00022664"/>
    </source>
</evidence>
<dbReference type="GO" id="GO:0003723">
    <property type="term" value="F:RNA binding"/>
    <property type="evidence" value="ECO:0007669"/>
    <property type="project" value="UniProtKB-KW"/>
</dbReference>
<proteinExistence type="inferred from homology"/>
<dbReference type="FunCoup" id="A0A024GER9">
    <property type="interactions" value="635"/>
</dbReference>
<dbReference type="InParanoid" id="A0A024GER9"/>
<feature type="domain" description="Nop" evidence="10">
    <location>
        <begin position="233"/>
        <end position="353"/>
    </location>
</feature>
<keyword evidence="3" id="KW-0507">mRNA processing</keyword>
<dbReference type="PANTHER" id="PTHR13904">
    <property type="entry name" value="PRE-MRNA SPLICING FACTOR PRP31"/>
    <property type="match status" value="1"/>
</dbReference>
<evidence type="ECO:0000256" key="9">
    <source>
        <dbReference type="SAM" id="MobiDB-lite"/>
    </source>
</evidence>
<dbReference type="SUPFAM" id="SSF89124">
    <property type="entry name" value="Nop domain"/>
    <property type="match status" value="1"/>
</dbReference>
<gene>
    <name evidence="11" type="ORF">BN9_058520</name>
</gene>
<dbReference type="Gene3D" id="1.10.287.4070">
    <property type="match status" value="1"/>
</dbReference>
<feature type="compositionally biased region" description="Basic residues" evidence="9">
    <location>
        <begin position="371"/>
        <end position="381"/>
    </location>
</feature>
<evidence type="ECO:0000313" key="12">
    <source>
        <dbReference type="Proteomes" id="UP000053237"/>
    </source>
</evidence>
<comment type="caution">
    <text evidence="11">The sequence shown here is derived from an EMBL/GenBank/DDBJ whole genome shotgun (WGS) entry which is preliminary data.</text>
</comment>
<evidence type="ECO:0000256" key="6">
    <source>
        <dbReference type="ARBA" id="ARBA00023187"/>
    </source>
</evidence>
<evidence type="ECO:0000256" key="8">
    <source>
        <dbReference type="ARBA" id="ARBA00023274"/>
    </source>
</evidence>
<dbReference type="GO" id="GO:0071011">
    <property type="term" value="C:precatalytic spliceosome"/>
    <property type="evidence" value="ECO:0007669"/>
    <property type="project" value="TreeGrafter"/>
</dbReference>
<dbReference type="GO" id="GO:0046540">
    <property type="term" value="C:U4/U6 x U5 tri-snRNP complex"/>
    <property type="evidence" value="ECO:0007669"/>
    <property type="project" value="InterPro"/>
</dbReference>
<evidence type="ECO:0000256" key="7">
    <source>
        <dbReference type="ARBA" id="ARBA00023242"/>
    </source>
</evidence>
<dbReference type="GO" id="GO:0005687">
    <property type="term" value="C:U4 snRNP"/>
    <property type="evidence" value="ECO:0007669"/>
    <property type="project" value="TreeGrafter"/>
</dbReference>
<dbReference type="InterPro" id="IPR042239">
    <property type="entry name" value="Nop_C"/>
</dbReference>
<keyword evidence="8" id="KW-0687">Ribonucleoprotein</keyword>
<feature type="region of interest" description="Disordered" evidence="9">
    <location>
        <begin position="1"/>
        <end position="69"/>
    </location>
</feature>
<dbReference type="InterPro" id="IPR027105">
    <property type="entry name" value="Prp31"/>
</dbReference>
<keyword evidence="4" id="KW-0747">Spliceosome</keyword>
<dbReference type="FunFam" id="1.10.246.90:FF:000002">
    <property type="entry name" value="U4/U6 small nuclear ribonucleoprotein Prp31"/>
    <property type="match status" value="1"/>
</dbReference>
<comment type="subcellular location">
    <subcellularLocation>
        <location evidence="1">Nucleus</location>
    </subcellularLocation>
</comment>
<dbReference type="FunFam" id="1.10.287.4070:FF:000003">
    <property type="entry name" value="U4/U6 small nuclear ribonucleoprotein PRP31"/>
    <property type="match status" value="1"/>
</dbReference>
<organism evidence="11 12">
    <name type="scientific">Albugo candida</name>
    <dbReference type="NCBI Taxonomy" id="65357"/>
    <lineage>
        <taxon>Eukaryota</taxon>
        <taxon>Sar</taxon>
        <taxon>Stramenopiles</taxon>
        <taxon>Oomycota</taxon>
        <taxon>Peronosporomycetes</taxon>
        <taxon>Albuginales</taxon>
        <taxon>Albuginaceae</taxon>
        <taxon>Albugo</taxon>
    </lineage>
</organism>
<dbReference type="Pfam" id="PF01798">
    <property type="entry name" value="Nop"/>
    <property type="match status" value="1"/>
</dbReference>